<reference evidence="1" key="1">
    <citation type="journal article" date="2000" name="Nucleic Acids Res.">
        <title>The complete DNA sequence and analysis of R27, a large IncHI plasmid from Salmonella typhi that is temperature sensitive for transfer.</title>
        <authorList>
            <person name="Sherburne C.K."/>
            <person name="Lawley T.D."/>
            <person name="Gilmour M.W."/>
            <person name="Blattner F.R."/>
            <person name="Burland V."/>
            <person name="Grotbeck E."/>
            <person name="Rose D.J."/>
            <person name="Taylor D.E."/>
        </authorList>
    </citation>
    <scope>NUCLEOTIDE SEQUENCE</scope>
    <source>
        <plasmid evidence="1">R27</plasmid>
    </source>
</reference>
<keyword evidence="1" id="KW-0614">Plasmid</keyword>
<name>Q9L5R7_SALTI</name>
<geneLocation type="plasmid" evidence="1">
    <name>R27</name>
</geneLocation>
<sequence>MEEYRFAVILKRSYRKLPDNNSRSFLTLFNVSSLHEIALISSAGMPAVDFPLRKNFSNRLSLNEWIIFSSVTK</sequence>
<dbReference type="AlphaFoldDB" id="Q9L5R7"/>
<organism evidence="1">
    <name type="scientific">Salmonella typhi</name>
    <dbReference type="NCBI Taxonomy" id="90370"/>
    <lineage>
        <taxon>Bacteria</taxon>
        <taxon>Pseudomonadati</taxon>
        <taxon>Pseudomonadota</taxon>
        <taxon>Gammaproteobacteria</taxon>
        <taxon>Enterobacterales</taxon>
        <taxon>Enterobacteriaceae</taxon>
        <taxon>Salmonella</taxon>
    </lineage>
</organism>
<evidence type="ECO:0000313" key="1">
    <source>
        <dbReference type="EMBL" id="AAF69902.1"/>
    </source>
</evidence>
<dbReference type="EMBL" id="AF250878">
    <property type="protein sequence ID" value="AAF69902.1"/>
    <property type="molecule type" value="Genomic_DNA"/>
</dbReference>
<gene>
    <name evidence="1" type="primary">R0064</name>
</gene>
<accession>Q9L5R7</accession>
<proteinExistence type="predicted"/>
<protein>
    <submittedName>
        <fullName evidence="1">Uncharacterized protein</fullName>
    </submittedName>
</protein>